<evidence type="ECO:0000259" key="11">
    <source>
        <dbReference type="Pfam" id="PF17753"/>
    </source>
</evidence>
<name>A0A9Q0RKU6_BLOTA</name>
<dbReference type="OMA" id="KRQWKGP"/>
<dbReference type="InterPro" id="IPR017853">
    <property type="entry name" value="GH"/>
</dbReference>
<keyword evidence="9" id="KW-0326">Glycosidase</keyword>
<keyword evidence="7" id="KW-0325">Glycoprotein</keyword>
<dbReference type="InterPro" id="IPR041625">
    <property type="entry name" value="Beta-mannosidase_Ig"/>
</dbReference>
<comment type="subcellular location">
    <subcellularLocation>
        <location evidence="2">Lysosome</location>
    </subcellularLocation>
</comment>
<dbReference type="InterPro" id="IPR054593">
    <property type="entry name" value="Beta-mannosidase-like_N2"/>
</dbReference>
<dbReference type="Pfam" id="PF22666">
    <property type="entry name" value="Glyco_hydro_2_N2"/>
    <property type="match status" value="1"/>
</dbReference>
<dbReference type="FunFam" id="3.20.20.80:FF:000050">
    <property type="entry name" value="Beta-mannosidase B"/>
    <property type="match status" value="1"/>
</dbReference>
<evidence type="ECO:0000313" key="13">
    <source>
        <dbReference type="EMBL" id="KAJ6218109.1"/>
    </source>
</evidence>
<dbReference type="GO" id="GO:0006516">
    <property type="term" value="P:glycoprotein catabolic process"/>
    <property type="evidence" value="ECO:0007669"/>
    <property type="project" value="TreeGrafter"/>
</dbReference>
<dbReference type="SUPFAM" id="SSF49303">
    <property type="entry name" value="beta-Galactosidase/glucuronidase domain"/>
    <property type="match status" value="1"/>
</dbReference>
<keyword evidence="5" id="KW-0732">Signal</keyword>
<protein>
    <recommendedName>
        <fullName evidence="4">beta-mannosidase</fullName>
        <ecNumber evidence="4">3.2.1.25</ecNumber>
    </recommendedName>
    <alternativeName>
        <fullName evidence="10">Mannanase</fullName>
    </alternativeName>
</protein>
<sequence>MPTREAIKVASKVPGSIYSDLERSHHINNIYFDFNDVNYRWISYENWTFVRHFNVKSDISSYKQIYLTCDGLDTIGEVLLNGVLLGSTDNMFVRYRWPVKSILKSNSNVIQINFMSAPVYAKQQYLDMKHKKYIIPPVCTPKVQNGECHANFIRKMQASFSWDWGPAFPTQGIWKPIYLEAFDEIVIRSISVDTEPDHTEQWMLNVTIFIDGSPKSQSTGNISLFLNGTKLTKKPYSTHLNKNGEASLNLNILIPKTFNIKKWFPNGVGEQTLYPLKVSIVPSHSRKKLHKTIKIGFRTIRLIQNRLTFVEESYSFYFEVNNLPIFAKGSNWIPAHVLYEAIDETYIRNLLLSAKLANMNMLRVWGGGIYENDRLYEIADEYGILIWQDMMFAVALYPADVNFLTSVKNEIRQQIRRLQHHPSIALWAGNNEIEATISGFWWPQLPFHYKQYKEDYLKLFIDTIMSIVISEDPKRPFVSSSPSNGPVTIRDNFISPNALTSKYGDVHFYIVDDNVWNWWLYPSAKFVSEYGFQSWSSLHTLSQSIPEEALKYPLTESMVHREHQVNGLIYLKNMMEKNLRLPSNGSIDRLEDYIYLSQIHQSMAVKIQTEFYRRDRNIKKDGDGFTMGALYWQLNDIWPTVSWSSIEFGGKWKMLHYFAKKMFDNLLVDVWEENHQLNVAIIRDDHIDDIYDQFNVQINIFDWSSISPLLQQRFQRLTKPFAVTHVFRQDIYDLLSAARCVDRNHCFIEVSITTKYQSNLVVKRNFLLLEPIKNAIGLKKTKIEIASIRELSKGHDQIRTFELELHSSNIAPFVWIDFKLNNSAPVGSFSDNGFFITNQTTKILFQTNDNSTSVSSLKNLLTIRSLMDVQ</sequence>
<dbReference type="EMBL" id="JAPWDV010000003">
    <property type="protein sequence ID" value="KAJ6218109.1"/>
    <property type="molecule type" value="Genomic_DNA"/>
</dbReference>
<proteinExistence type="inferred from homology"/>
<evidence type="ECO:0000313" key="14">
    <source>
        <dbReference type="Proteomes" id="UP001142055"/>
    </source>
</evidence>
<evidence type="ECO:0000256" key="10">
    <source>
        <dbReference type="ARBA" id="ARBA00033445"/>
    </source>
</evidence>
<dbReference type="InterPro" id="IPR013783">
    <property type="entry name" value="Ig-like_fold"/>
</dbReference>
<evidence type="ECO:0000256" key="1">
    <source>
        <dbReference type="ARBA" id="ARBA00000829"/>
    </source>
</evidence>
<evidence type="ECO:0000256" key="3">
    <source>
        <dbReference type="ARBA" id="ARBA00007401"/>
    </source>
</evidence>
<evidence type="ECO:0000259" key="12">
    <source>
        <dbReference type="Pfam" id="PF22666"/>
    </source>
</evidence>
<evidence type="ECO:0000256" key="2">
    <source>
        <dbReference type="ARBA" id="ARBA00004371"/>
    </source>
</evidence>
<dbReference type="SUPFAM" id="SSF51445">
    <property type="entry name" value="(Trans)glycosidases"/>
    <property type="match status" value="1"/>
</dbReference>
<accession>A0A9Q0RKU6</accession>
<reference evidence="13" key="1">
    <citation type="submission" date="2022-12" db="EMBL/GenBank/DDBJ databases">
        <title>Genome assemblies of Blomia tropicalis.</title>
        <authorList>
            <person name="Cui Y."/>
        </authorList>
    </citation>
    <scope>NUCLEOTIDE SEQUENCE</scope>
    <source>
        <tissue evidence="13">Adult mites</tissue>
    </source>
</reference>
<comment type="similarity">
    <text evidence="3">Belongs to the glycosyl hydrolase 2 family.</text>
</comment>
<dbReference type="EC" id="3.2.1.25" evidence="4"/>
<dbReference type="GO" id="GO:0005764">
    <property type="term" value="C:lysosome"/>
    <property type="evidence" value="ECO:0007669"/>
    <property type="project" value="UniProtKB-SubCell"/>
</dbReference>
<evidence type="ECO:0000256" key="8">
    <source>
        <dbReference type="ARBA" id="ARBA00023228"/>
    </source>
</evidence>
<dbReference type="FunFam" id="2.60.120.260:FF:000060">
    <property type="entry name" value="Probable beta-mannosidase"/>
    <property type="match status" value="1"/>
</dbReference>
<comment type="caution">
    <text evidence="13">The sequence shown here is derived from an EMBL/GenBank/DDBJ whole genome shotgun (WGS) entry which is preliminary data.</text>
</comment>
<feature type="domain" description="Beta-mannosidase Ig-fold" evidence="11">
    <location>
        <begin position="799"/>
        <end position="868"/>
    </location>
</feature>
<evidence type="ECO:0000256" key="7">
    <source>
        <dbReference type="ARBA" id="ARBA00023180"/>
    </source>
</evidence>
<gene>
    <name evidence="13" type="ORF">RDWZM_009266</name>
</gene>
<dbReference type="Gene3D" id="2.60.40.10">
    <property type="entry name" value="Immunoglobulins"/>
    <property type="match status" value="2"/>
</dbReference>
<organism evidence="13 14">
    <name type="scientific">Blomia tropicalis</name>
    <name type="common">Mite</name>
    <dbReference type="NCBI Taxonomy" id="40697"/>
    <lineage>
        <taxon>Eukaryota</taxon>
        <taxon>Metazoa</taxon>
        <taxon>Ecdysozoa</taxon>
        <taxon>Arthropoda</taxon>
        <taxon>Chelicerata</taxon>
        <taxon>Arachnida</taxon>
        <taxon>Acari</taxon>
        <taxon>Acariformes</taxon>
        <taxon>Sarcoptiformes</taxon>
        <taxon>Astigmata</taxon>
        <taxon>Glycyphagoidea</taxon>
        <taxon>Echimyopodidae</taxon>
        <taxon>Blomia</taxon>
    </lineage>
</organism>
<dbReference type="Gene3D" id="3.20.20.80">
    <property type="entry name" value="Glycosidases"/>
    <property type="match status" value="1"/>
</dbReference>
<comment type="catalytic activity">
    <reaction evidence="1">
        <text>Hydrolysis of terminal, non-reducing beta-D-mannose residues in beta-D-mannosides.</text>
        <dbReference type="EC" id="3.2.1.25"/>
    </reaction>
</comment>
<dbReference type="InterPro" id="IPR036156">
    <property type="entry name" value="Beta-gal/glucu_dom_sf"/>
</dbReference>
<dbReference type="GO" id="GO:0004567">
    <property type="term" value="F:beta-mannosidase activity"/>
    <property type="evidence" value="ECO:0007669"/>
    <property type="project" value="UniProtKB-EC"/>
</dbReference>
<dbReference type="InterPro" id="IPR050887">
    <property type="entry name" value="Beta-mannosidase_GH2"/>
</dbReference>
<keyword evidence="6" id="KW-0378">Hydrolase</keyword>
<dbReference type="SUPFAM" id="SSF49785">
    <property type="entry name" value="Galactose-binding domain-like"/>
    <property type="match status" value="1"/>
</dbReference>
<dbReference type="InterPro" id="IPR008979">
    <property type="entry name" value="Galactose-bd-like_sf"/>
</dbReference>
<dbReference type="Proteomes" id="UP001142055">
    <property type="component" value="Chromosome 3"/>
</dbReference>
<dbReference type="PANTHER" id="PTHR43730">
    <property type="entry name" value="BETA-MANNOSIDASE"/>
    <property type="match status" value="1"/>
</dbReference>
<evidence type="ECO:0000256" key="6">
    <source>
        <dbReference type="ARBA" id="ARBA00022801"/>
    </source>
</evidence>
<dbReference type="Pfam" id="PF17753">
    <property type="entry name" value="Ig_mannosidase"/>
    <property type="match status" value="1"/>
</dbReference>
<dbReference type="Gene3D" id="2.60.120.260">
    <property type="entry name" value="Galactose-binding domain-like"/>
    <property type="match status" value="1"/>
</dbReference>
<feature type="domain" description="Beta-mannosidase-like galactose-binding" evidence="12">
    <location>
        <begin position="9"/>
        <end position="175"/>
    </location>
</feature>
<dbReference type="PANTHER" id="PTHR43730:SF1">
    <property type="entry name" value="BETA-MANNOSIDASE"/>
    <property type="match status" value="1"/>
</dbReference>
<evidence type="ECO:0000256" key="4">
    <source>
        <dbReference type="ARBA" id="ARBA00012754"/>
    </source>
</evidence>
<evidence type="ECO:0000256" key="9">
    <source>
        <dbReference type="ARBA" id="ARBA00023295"/>
    </source>
</evidence>
<keyword evidence="8" id="KW-0458">Lysosome</keyword>
<evidence type="ECO:0000256" key="5">
    <source>
        <dbReference type="ARBA" id="ARBA00022729"/>
    </source>
</evidence>
<dbReference type="AlphaFoldDB" id="A0A9Q0RKU6"/>
<keyword evidence="14" id="KW-1185">Reference proteome</keyword>